<feature type="transmembrane region" description="Helical" evidence="1">
    <location>
        <begin position="123"/>
        <end position="143"/>
    </location>
</feature>
<sequence length="155" mass="16749" precursor="true">MADINKLIRQRDRTLGLAALSFLLWQGAQLAQDIGLELGWSDAPQDLFILIPLLVGAIGWAAASVLFLLYASKVSRTRTQSVIQDELFCHNQRIAIRTGFMVLIGSISLLLAADLLIDFSAAIAIRALLIIGIFTPLATFVLLGRGGEGDEEEAA</sequence>
<accession>Q0ARH2</accession>
<dbReference type="KEGG" id="mmr:Mmar10_0822"/>
<reference evidence="2 3" key="1">
    <citation type="submission" date="2006-08" db="EMBL/GenBank/DDBJ databases">
        <title>Complete sequence of Maricaulis maris MCS10.</title>
        <authorList>
            <consortium name="US DOE Joint Genome Institute"/>
            <person name="Copeland A."/>
            <person name="Lucas S."/>
            <person name="Lapidus A."/>
            <person name="Barry K."/>
            <person name="Detter J.C."/>
            <person name="Glavina del Rio T."/>
            <person name="Hammon N."/>
            <person name="Israni S."/>
            <person name="Dalin E."/>
            <person name="Tice H."/>
            <person name="Pitluck S."/>
            <person name="Saunders E."/>
            <person name="Brettin T."/>
            <person name="Bruce D."/>
            <person name="Han C."/>
            <person name="Tapia R."/>
            <person name="Gilna P."/>
            <person name="Schmutz J."/>
            <person name="Larimer F."/>
            <person name="Land M."/>
            <person name="Hauser L."/>
            <person name="Kyrpides N."/>
            <person name="Mikhailova N."/>
            <person name="Viollier P."/>
            <person name="Stephens C."/>
            <person name="Richardson P."/>
        </authorList>
    </citation>
    <scope>NUCLEOTIDE SEQUENCE [LARGE SCALE GENOMIC DNA]</scope>
    <source>
        <strain evidence="2 3">MCS10</strain>
    </source>
</reference>
<dbReference type="eggNOG" id="ENOG502ZWP6">
    <property type="taxonomic scope" value="Bacteria"/>
</dbReference>
<evidence type="ECO:0000313" key="3">
    <source>
        <dbReference type="Proteomes" id="UP000001964"/>
    </source>
</evidence>
<feature type="transmembrane region" description="Helical" evidence="1">
    <location>
        <begin position="47"/>
        <end position="71"/>
    </location>
</feature>
<dbReference type="OrthoDB" id="7630121at2"/>
<dbReference type="Proteomes" id="UP000001964">
    <property type="component" value="Chromosome"/>
</dbReference>
<keyword evidence="1" id="KW-0472">Membrane</keyword>
<dbReference type="STRING" id="394221.Mmar10_0822"/>
<keyword evidence="3" id="KW-1185">Reference proteome</keyword>
<proteinExistence type="predicted"/>
<dbReference type="HOGENOM" id="CLU_1693384_0_0_5"/>
<dbReference type="AlphaFoldDB" id="Q0ARH2"/>
<evidence type="ECO:0000256" key="1">
    <source>
        <dbReference type="SAM" id="Phobius"/>
    </source>
</evidence>
<feature type="transmembrane region" description="Helical" evidence="1">
    <location>
        <begin position="94"/>
        <end position="117"/>
    </location>
</feature>
<dbReference type="RefSeq" id="WP_011642762.1">
    <property type="nucleotide sequence ID" value="NC_008347.1"/>
</dbReference>
<name>Q0ARH2_MARMM</name>
<gene>
    <name evidence="2" type="ordered locus">Mmar10_0822</name>
</gene>
<keyword evidence="1" id="KW-1133">Transmembrane helix</keyword>
<protein>
    <submittedName>
        <fullName evidence="2">Uncharacterized protein</fullName>
    </submittedName>
</protein>
<keyword evidence="1" id="KW-0812">Transmembrane</keyword>
<organism evidence="2 3">
    <name type="scientific">Maricaulis maris (strain MCS10)</name>
    <name type="common">Caulobacter maris</name>
    <dbReference type="NCBI Taxonomy" id="394221"/>
    <lineage>
        <taxon>Bacteria</taxon>
        <taxon>Pseudomonadati</taxon>
        <taxon>Pseudomonadota</taxon>
        <taxon>Alphaproteobacteria</taxon>
        <taxon>Maricaulales</taxon>
        <taxon>Maricaulaceae</taxon>
        <taxon>Maricaulis</taxon>
    </lineage>
</organism>
<evidence type="ECO:0000313" key="2">
    <source>
        <dbReference type="EMBL" id="ABI65115.1"/>
    </source>
</evidence>
<dbReference type="EMBL" id="CP000449">
    <property type="protein sequence ID" value="ABI65115.1"/>
    <property type="molecule type" value="Genomic_DNA"/>
</dbReference>